<dbReference type="Gene3D" id="6.10.20.100">
    <property type="match status" value="1"/>
</dbReference>
<dbReference type="GO" id="GO:0051604">
    <property type="term" value="P:protein maturation"/>
    <property type="evidence" value="ECO:0007669"/>
    <property type="project" value="TreeGrafter"/>
</dbReference>
<dbReference type="InterPro" id="IPR042243">
    <property type="entry name" value="HypD_1"/>
</dbReference>
<keyword evidence="3" id="KW-0408">Iron</keyword>
<sequence length="163" mass="17996">MNLKKPFVVTGFEPLDLLQAILMVVKQLKAKAENADYVLSIENQYSRIVPNEGNKLAQKALKDVFMLKESSEWRGLGEIPMSGIQLTPAYAEFDAERRFTPAPQQVADNPQSRCGDVLTGRCKPSDCPLFGKSCTPETALGALMVSSEGACAAYYQYRREGNI</sequence>
<dbReference type="Pfam" id="PF01924">
    <property type="entry name" value="HypD"/>
    <property type="match status" value="1"/>
</dbReference>
<dbReference type="GO" id="GO:0070025">
    <property type="term" value="F:carbon monoxide binding"/>
    <property type="evidence" value="ECO:0007669"/>
    <property type="project" value="TreeGrafter"/>
</dbReference>
<dbReference type="Gene3D" id="3.40.50.11740">
    <property type="entry name" value="HypD, alpha/beta domain 2"/>
    <property type="match status" value="1"/>
</dbReference>
<organism evidence="4 5">
    <name type="scientific">Proteus mirabilis</name>
    <dbReference type="NCBI Taxonomy" id="584"/>
    <lineage>
        <taxon>Bacteria</taxon>
        <taxon>Pseudomonadati</taxon>
        <taxon>Pseudomonadota</taxon>
        <taxon>Gammaproteobacteria</taxon>
        <taxon>Enterobacterales</taxon>
        <taxon>Morganellaceae</taxon>
        <taxon>Proteus</taxon>
    </lineage>
</organism>
<keyword evidence="2" id="KW-0479">Metal-binding</keyword>
<name>A0A2X2C5B8_PROMI</name>
<proteinExistence type="inferred from homology"/>
<protein>
    <submittedName>
        <fullName evidence="4">Hydrogenase formation protein</fullName>
    </submittedName>
</protein>
<dbReference type="EMBL" id="UAUE01000026">
    <property type="protein sequence ID" value="SPZ00746.1"/>
    <property type="molecule type" value="Genomic_DNA"/>
</dbReference>
<dbReference type="PANTHER" id="PTHR30149">
    <property type="entry name" value="HYDROGENASE PROTEIN ASSEMBLY PROTEIN HYPD"/>
    <property type="match status" value="1"/>
</dbReference>
<dbReference type="NCBIfam" id="TIGR00075">
    <property type="entry name" value="hypD"/>
    <property type="match status" value="1"/>
</dbReference>
<evidence type="ECO:0000256" key="2">
    <source>
        <dbReference type="ARBA" id="ARBA00022723"/>
    </source>
</evidence>
<dbReference type="GO" id="GO:0051539">
    <property type="term" value="F:4 iron, 4 sulfur cluster binding"/>
    <property type="evidence" value="ECO:0007669"/>
    <property type="project" value="TreeGrafter"/>
</dbReference>
<accession>A0A2X2C5B8</accession>
<evidence type="ECO:0000313" key="5">
    <source>
        <dbReference type="Proteomes" id="UP000251485"/>
    </source>
</evidence>
<dbReference type="GO" id="GO:0005506">
    <property type="term" value="F:iron ion binding"/>
    <property type="evidence" value="ECO:0007669"/>
    <property type="project" value="TreeGrafter"/>
</dbReference>
<comment type="similarity">
    <text evidence="1">Belongs to the HypD family.</text>
</comment>
<evidence type="ECO:0000313" key="4">
    <source>
        <dbReference type="EMBL" id="SPZ00746.1"/>
    </source>
</evidence>
<gene>
    <name evidence="4" type="primary">hypD_1</name>
    <name evidence="4" type="ORF">NCTC10975_03759</name>
</gene>
<dbReference type="Proteomes" id="UP000251485">
    <property type="component" value="Unassembled WGS sequence"/>
</dbReference>
<reference evidence="4 5" key="1">
    <citation type="submission" date="2018-06" db="EMBL/GenBank/DDBJ databases">
        <authorList>
            <consortium name="Pathogen Informatics"/>
            <person name="Doyle S."/>
        </authorList>
    </citation>
    <scope>NUCLEOTIDE SEQUENCE [LARGE SCALE GENOMIC DNA]</scope>
    <source>
        <strain evidence="4 5">NCTC10975</strain>
    </source>
</reference>
<evidence type="ECO:0000256" key="1">
    <source>
        <dbReference type="ARBA" id="ARBA00007888"/>
    </source>
</evidence>
<dbReference type="PANTHER" id="PTHR30149:SF0">
    <property type="entry name" value="HYDROGENASE MATURATION FACTOR HYPD"/>
    <property type="match status" value="1"/>
</dbReference>
<dbReference type="InterPro" id="IPR002780">
    <property type="entry name" value="Hyd_form_HypD"/>
</dbReference>
<dbReference type="AlphaFoldDB" id="A0A2X2C5B8"/>
<dbReference type="InterPro" id="IPR042244">
    <property type="entry name" value="HypD_2_sf"/>
</dbReference>
<evidence type="ECO:0000256" key="3">
    <source>
        <dbReference type="ARBA" id="ARBA00023004"/>
    </source>
</evidence>